<organism evidence="1 2">
    <name type="scientific">Friedmanniomyces endolithicus</name>
    <dbReference type="NCBI Taxonomy" id="329885"/>
    <lineage>
        <taxon>Eukaryota</taxon>
        <taxon>Fungi</taxon>
        <taxon>Dikarya</taxon>
        <taxon>Ascomycota</taxon>
        <taxon>Pezizomycotina</taxon>
        <taxon>Dothideomycetes</taxon>
        <taxon>Dothideomycetidae</taxon>
        <taxon>Mycosphaerellales</taxon>
        <taxon>Teratosphaeriaceae</taxon>
        <taxon>Friedmanniomyces</taxon>
    </lineage>
</organism>
<sequence length="95" mass="11055">MGIQTENRRIIVKAFDAAIQIILYLSGEVEHYLEIRDSKLGHTVFIKLFLFLKKKGYGPENSTICTEVIEEFQQMDLSTLEEMLDVESRQKDKET</sequence>
<reference evidence="1 2" key="1">
    <citation type="submission" date="2017-03" db="EMBL/GenBank/DDBJ databases">
        <title>Genomes of endolithic fungi from Antarctica.</title>
        <authorList>
            <person name="Coleine C."/>
            <person name="Masonjones S."/>
            <person name="Stajich J.E."/>
        </authorList>
    </citation>
    <scope>NUCLEOTIDE SEQUENCE [LARGE SCALE GENOMIC DNA]</scope>
    <source>
        <strain evidence="1 2">CCFEE 5311</strain>
    </source>
</reference>
<gene>
    <name evidence="1" type="ORF">B0A54_14637</name>
</gene>
<evidence type="ECO:0000313" key="1">
    <source>
        <dbReference type="EMBL" id="TKA33460.1"/>
    </source>
</evidence>
<protein>
    <submittedName>
        <fullName evidence="1">Uncharacterized protein</fullName>
    </submittedName>
</protein>
<proteinExistence type="predicted"/>
<accession>A0A4U0UD88</accession>
<name>A0A4U0UD88_9PEZI</name>
<comment type="caution">
    <text evidence="1">The sequence shown here is derived from an EMBL/GenBank/DDBJ whole genome shotgun (WGS) entry which is preliminary data.</text>
</comment>
<dbReference type="Proteomes" id="UP000310066">
    <property type="component" value="Unassembled WGS sequence"/>
</dbReference>
<dbReference type="AlphaFoldDB" id="A0A4U0UD88"/>
<evidence type="ECO:0000313" key="2">
    <source>
        <dbReference type="Proteomes" id="UP000310066"/>
    </source>
</evidence>
<dbReference type="EMBL" id="NAJP01000085">
    <property type="protein sequence ID" value="TKA33460.1"/>
    <property type="molecule type" value="Genomic_DNA"/>
</dbReference>